<feature type="region of interest" description="Disordered" evidence="2">
    <location>
        <begin position="1052"/>
        <end position="1075"/>
    </location>
</feature>
<evidence type="ECO:0000256" key="1">
    <source>
        <dbReference type="SAM" id="Coils"/>
    </source>
</evidence>
<organism evidence="3 4">
    <name type="scientific">Actinocrispum wychmicini</name>
    <dbReference type="NCBI Taxonomy" id="1213861"/>
    <lineage>
        <taxon>Bacteria</taxon>
        <taxon>Bacillati</taxon>
        <taxon>Actinomycetota</taxon>
        <taxon>Actinomycetes</taxon>
        <taxon>Pseudonocardiales</taxon>
        <taxon>Pseudonocardiaceae</taxon>
        <taxon>Actinocrispum</taxon>
    </lineage>
</organism>
<dbReference type="EMBL" id="SLWS01000002">
    <property type="protein sequence ID" value="TCO63003.1"/>
    <property type="molecule type" value="Genomic_DNA"/>
</dbReference>
<keyword evidence="3" id="KW-0269">Exonuclease</keyword>
<protein>
    <submittedName>
        <fullName evidence="3">Putative exonuclease SbcCD C subunit</fullName>
    </submittedName>
</protein>
<feature type="coiled-coil region" evidence="1">
    <location>
        <begin position="651"/>
        <end position="678"/>
    </location>
</feature>
<dbReference type="Proteomes" id="UP000295680">
    <property type="component" value="Unassembled WGS sequence"/>
</dbReference>
<keyword evidence="4" id="KW-1185">Reference proteome</keyword>
<sequence>MRPLDDELITEAARSFDDMEAVQRTLEGLVRADNAASAFLASYTTYLRTHARAAADVVARRRSDVEQARVGLAEVLSTRAAAIAAQDSAAAAVTETEAALGKLRAALESHQDSPAYRQHKGDLERLSDLVGKLAVAARQQREAANRAAMTAAQRETELRNARERLASARHAITRAAAVVAEDAEDAGIVWSAADAEPDIAFGDRVSARVTGRAEDVQMVRAAMENLRRANDERTRCDEALGDAEQGVLAAEATERDAAEHLTCARADTREALAGWDSRHARTLADLGVVACLESLVTVLDLVGEPDAATLESTFDGLTSAGVQANQAELHRLSVKLDKARADLDSLRQQRDRIAREHDDAPEPFGARTASRADRAGAPLWRLVRFADGLPAERAAAVEAALAAANVLDAWVDVDDDATKTAVATGRSDGYLMPLTEARRPSGPTLADVLVPESGAGVDTGRVRAILASIAMVEDVPTGGGAPAVSLGGAFAQGVQVGAHTKADAEFVGVTARRRRRELRLAELDDQIAEGVLVADELAGAIGRIEALLGDLAAARGELPKTGPIAVAVRKQTEAVGELRAHRATRDAASGKLDRAVAEAGDRQRRLTRTAADHRVSPDTVDSVAAAVDRFSRSAVALTTARGVEKDCVEAVAGAERRLVDARTEAAELAEKATGAEQVHAEQEEGLATLRASVGDDVEKVLRDIESVKERIVATDAELRRRRGTKSAADTAAGEARSAVTGAHTALGSAIAEAQADAGRLAPYAHREILDLLRVPAGPAWPTAAEDWPPPAELVEEAERRILEDALLGRLAQQIHDRTIDARDLIGRMSTEMRTRRMSSGVTVGVHWELADNLDEGQRDVCRLLDRDASRLGPEDLAHMRAHFASKIKTARAQHQDKSYADLLADVLDYRRWRTFAFTLVGGDGSEERLTQARHSTLSGGEQSVSLHLPLFAAAHVTLFSAYPHCPRLLALDEAFAGVDDTGRRELLGLTAQFDLDLFMTGYDLWATYDTVPACAHYDLSHSAVEHTVSALLLVWDGKEILADGTDDLAAALGSPGTRRRPISDGQQALSAEDDE</sequence>
<evidence type="ECO:0000256" key="2">
    <source>
        <dbReference type="SAM" id="MobiDB-lite"/>
    </source>
</evidence>
<reference evidence="3 4" key="1">
    <citation type="submission" date="2019-03" db="EMBL/GenBank/DDBJ databases">
        <title>Genomic Encyclopedia of Type Strains, Phase IV (KMG-IV): sequencing the most valuable type-strain genomes for metagenomic binning, comparative biology and taxonomic classification.</title>
        <authorList>
            <person name="Goeker M."/>
        </authorList>
    </citation>
    <scope>NUCLEOTIDE SEQUENCE [LARGE SCALE GENOMIC DNA]</scope>
    <source>
        <strain evidence="3 4">DSM 45934</strain>
    </source>
</reference>
<dbReference type="InterPro" id="IPR027417">
    <property type="entry name" value="P-loop_NTPase"/>
</dbReference>
<evidence type="ECO:0000313" key="4">
    <source>
        <dbReference type="Proteomes" id="UP000295680"/>
    </source>
</evidence>
<comment type="caution">
    <text evidence="3">The sequence shown here is derived from an EMBL/GenBank/DDBJ whole genome shotgun (WGS) entry which is preliminary data.</text>
</comment>
<proteinExistence type="predicted"/>
<name>A0A4R2JRV2_9PSEU</name>
<gene>
    <name evidence="3" type="ORF">EV192_1021147</name>
</gene>
<keyword evidence="3" id="KW-0378">Hydrolase</keyword>
<dbReference type="GO" id="GO:0004527">
    <property type="term" value="F:exonuclease activity"/>
    <property type="evidence" value="ECO:0007669"/>
    <property type="project" value="UniProtKB-KW"/>
</dbReference>
<feature type="coiled-coil region" evidence="1">
    <location>
        <begin position="322"/>
        <end position="356"/>
    </location>
</feature>
<keyword evidence="1" id="KW-0175">Coiled coil</keyword>
<accession>A0A4R2JRV2</accession>
<evidence type="ECO:0000313" key="3">
    <source>
        <dbReference type="EMBL" id="TCO63003.1"/>
    </source>
</evidence>
<dbReference type="AlphaFoldDB" id="A0A4R2JRV2"/>
<dbReference type="Pfam" id="PF13558">
    <property type="entry name" value="SbcC_Walker_B"/>
    <property type="match status" value="1"/>
</dbReference>
<dbReference type="SUPFAM" id="SSF52540">
    <property type="entry name" value="P-loop containing nucleoside triphosphate hydrolases"/>
    <property type="match status" value="1"/>
</dbReference>
<keyword evidence="3" id="KW-0540">Nuclease</keyword>